<accession>A0ABW4X5H9</accession>
<protein>
    <submittedName>
        <fullName evidence="2">Trypsin-like serine peptidase</fullName>
        <ecNumber evidence="2">3.4.21.-</ecNumber>
    </submittedName>
</protein>
<keyword evidence="3" id="KW-1185">Reference proteome</keyword>
<organism evidence="2 3">
    <name type="scientific">Blastococcus deserti</name>
    <dbReference type="NCBI Taxonomy" id="2259033"/>
    <lineage>
        <taxon>Bacteria</taxon>
        <taxon>Bacillati</taxon>
        <taxon>Actinomycetota</taxon>
        <taxon>Actinomycetes</taxon>
        <taxon>Geodermatophilales</taxon>
        <taxon>Geodermatophilaceae</taxon>
        <taxon>Blastococcus</taxon>
    </lineage>
</organism>
<dbReference type="Proteomes" id="UP001597402">
    <property type="component" value="Unassembled WGS sequence"/>
</dbReference>
<feature type="region of interest" description="Disordered" evidence="1">
    <location>
        <begin position="24"/>
        <end position="47"/>
    </location>
</feature>
<keyword evidence="2" id="KW-0378">Hydrolase</keyword>
<sequence length="314" mass="33485">MSALAETFDLAEQLARLAEGTAWRAEDPDRKTRRADRLCGPAPGGRAEPEVDEVLERVLDDPDLRPLHWLSGGLRVAAAVGLVDGPLGNGTGFLVAPWLLMTNNHVLPTEDAAASATVRFGYQQQENGDVIGVQEVGADPARFFVTSGEDRLDYTVVAVGPLPRSSDAPGDVLGTIPLVGAIGKILEGEPINIIQHPAGRPKEIAFRNNRLIKLVDDDVLTYSTDTDRGSSGAPVLNDQWELVGLHRFSVEATDAHGRRVDRTGRPVGPDTPATLRVWTANKGSRASAIVRDLTARSYDGERAALAAALLRGGG</sequence>
<evidence type="ECO:0000313" key="3">
    <source>
        <dbReference type="Proteomes" id="UP001597402"/>
    </source>
</evidence>
<name>A0ABW4X5H9_9ACTN</name>
<dbReference type="PANTHER" id="PTHR36234:SF5">
    <property type="entry name" value="LYSYL ENDOPEPTIDASE"/>
    <property type="match status" value="1"/>
</dbReference>
<dbReference type="InterPro" id="IPR009003">
    <property type="entry name" value="Peptidase_S1_PA"/>
</dbReference>
<evidence type="ECO:0000256" key="1">
    <source>
        <dbReference type="SAM" id="MobiDB-lite"/>
    </source>
</evidence>
<dbReference type="RefSeq" id="WP_376871875.1">
    <property type="nucleotide sequence ID" value="NZ_JBHUHP010000002.1"/>
</dbReference>
<dbReference type="Gene3D" id="2.40.10.10">
    <property type="entry name" value="Trypsin-like serine proteases"/>
    <property type="match status" value="2"/>
</dbReference>
<dbReference type="PANTHER" id="PTHR36234">
    <property type="entry name" value="LYSYL ENDOPEPTIDASE"/>
    <property type="match status" value="1"/>
</dbReference>
<dbReference type="GO" id="GO:0016787">
    <property type="term" value="F:hydrolase activity"/>
    <property type="evidence" value="ECO:0007669"/>
    <property type="project" value="UniProtKB-KW"/>
</dbReference>
<comment type="caution">
    <text evidence="2">The sequence shown here is derived from an EMBL/GenBank/DDBJ whole genome shotgun (WGS) entry which is preliminary data.</text>
</comment>
<dbReference type="Pfam" id="PF13365">
    <property type="entry name" value="Trypsin_2"/>
    <property type="match status" value="1"/>
</dbReference>
<gene>
    <name evidence="2" type="ORF">ACFSHS_03660</name>
</gene>
<dbReference type="EC" id="3.4.21.-" evidence="2"/>
<reference evidence="3" key="1">
    <citation type="journal article" date="2019" name="Int. J. Syst. Evol. Microbiol.">
        <title>The Global Catalogue of Microorganisms (GCM) 10K type strain sequencing project: providing services to taxonomists for standard genome sequencing and annotation.</title>
        <authorList>
            <consortium name="The Broad Institute Genomics Platform"/>
            <consortium name="The Broad Institute Genome Sequencing Center for Infectious Disease"/>
            <person name="Wu L."/>
            <person name="Ma J."/>
        </authorList>
    </citation>
    <scope>NUCLEOTIDE SEQUENCE [LARGE SCALE GENOMIC DNA]</scope>
    <source>
        <strain evidence="3">JCM 3338</strain>
    </source>
</reference>
<dbReference type="EMBL" id="JBHUHP010000002">
    <property type="protein sequence ID" value="MFD2090661.1"/>
    <property type="molecule type" value="Genomic_DNA"/>
</dbReference>
<dbReference type="InterPro" id="IPR043504">
    <property type="entry name" value="Peptidase_S1_PA_chymotrypsin"/>
</dbReference>
<dbReference type="SUPFAM" id="SSF50494">
    <property type="entry name" value="Trypsin-like serine proteases"/>
    <property type="match status" value="1"/>
</dbReference>
<evidence type="ECO:0000313" key="2">
    <source>
        <dbReference type="EMBL" id="MFD2090661.1"/>
    </source>
</evidence>
<proteinExistence type="predicted"/>